<evidence type="ECO:0000313" key="2">
    <source>
        <dbReference type="EMBL" id="SDH72424.1"/>
    </source>
</evidence>
<dbReference type="InterPro" id="IPR001347">
    <property type="entry name" value="SIS_dom"/>
</dbReference>
<dbReference type="InterPro" id="IPR035461">
    <property type="entry name" value="GmhA/DiaA"/>
</dbReference>
<dbReference type="CDD" id="cd05006">
    <property type="entry name" value="SIS_GmhA"/>
    <property type="match status" value="1"/>
</dbReference>
<sequence>MNTENFLSALNQFQRVLKETQVMVPAQPSVSLEEGLRCALSILQRAQRESSDVYLIGNGGSAALVAHVHNDLVNKARVRAHVLHEPSLLTCMSNDYGYENAYALLAERYLKPRDVLIAVSSSGASKNILAAVDVAMSREADVITLSGFSPDNPLQSKGTVNVWLPSADYGEVEVGHQFVLHYLSDALADAK</sequence>
<keyword evidence="3" id="KW-1185">Reference proteome</keyword>
<dbReference type="Pfam" id="PF13580">
    <property type="entry name" value="SIS_2"/>
    <property type="match status" value="1"/>
</dbReference>
<dbReference type="PANTHER" id="PTHR30390:SF7">
    <property type="entry name" value="PHOSPHOHEPTOSE ISOMERASE"/>
    <property type="match status" value="1"/>
</dbReference>
<feature type="domain" description="SIS" evidence="1">
    <location>
        <begin position="42"/>
        <end position="191"/>
    </location>
</feature>
<proteinExistence type="predicted"/>
<dbReference type="Proteomes" id="UP000198900">
    <property type="component" value="Unassembled WGS sequence"/>
</dbReference>
<dbReference type="SUPFAM" id="SSF53697">
    <property type="entry name" value="SIS domain"/>
    <property type="match status" value="1"/>
</dbReference>
<dbReference type="EMBL" id="FNDI01000007">
    <property type="protein sequence ID" value="SDH72424.1"/>
    <property type="molecule type" value="Genomic_DNA"/>
</dbReference>
<evidence type="ECO:0000313" key="3">
    <source>
        <dbReference type="Proteomes" id="UP000198900"/>
    </source>
</evidence>
<dbReference type="AlphaFoldDB" id="A0A7Z7B5J7"/>
<reference evidence="2" key="1">
    <citation type="submission" date="2016-10" db="EMBL/GenBank/DDBJ databases">
        <authorList>
            <person name="Varghese N."/>
            <person name="Submissions S."/>
        </authorList>
    </citation>
    <scope>NUCLEOTIDE SEQUENCE [LARGE SCALE GENOMIC DNA]</scope>
    <source>
        <strain evidence="2">YR281</strain>
    </source>
</reference>
<dbReference type="Gene3D" id="3.40.50.10490">
    <property type="entry name" value="Glucose-6-phosphate isomerase like protein, domain 1"/>
    <property type="match status" value="1"/>
</dbReference>
<accession>A0A7Z7B5J7</accession>
<gene>
    <name evidence="2" type="ORF">SAMN04487926_107171</name>
</gene>
<name>A0A7Z7B5J7_9BURK</name>
<evidence type="ECO:0000259" key="1">
    <source>
        <dbReference type="PROSITE" id="PS51464"/>
    </source>
</evidence>
<dbReference type="PANTHER" id="PTHR30390">
    <property type="entry name" value="SEDOHEPTULOSE 7-PHOSPHATE ISOMERASE / DNAA INITIATOR-ASSOCIATING FACTOR FOR REPLICATION INITIATION"/>
    <property type="match status" value="1"/>
</dbReference>
<dbReference type="PROSITE" id="PS51464">
    <property type="entry name" value="SIS"/>
    <property type="match status" value="1"/>
</dbReference>
<dbReference type="GO" id="GO:0097367">
    <property type="term" value="F:carbohydrate derivative binding"/>
    <property type="evidence" value="ECO:0007669"/>
    <property type="project" value="InterPro"/>
</dbReference>
<comment type="caution">
    <text evidence="2">The sequence shown here is derived from an EMBL/GenBank/DDBJ whole genome shotgun (WGS) entry which is preliminary data.</text>
</comment>
<organism evidence="2 3">
    <name type="scientific">Paraburkholderia steynii</name>
    <dbReference type="NCBI Taxonomy" id="1245441"/>
    <lineage>
        <taxon>Bacteria</taxon>
        <taxon>Pseudomonadati</taxon>
        <taxon>Pseudomonadota</taxon>
        <taxon>Betaproteobacteria</taxon>
        <taxon>Burkholderiales</taxon>
        <taxon>Burkholderiaceae</taxon>
        <taxon>Paraburkholderia</taxon>
    </lineage>
</organism>
<dbReference type="GO" id="GO:0016853">
    <property type="term" value="F:isomerase activity"/>
    <property type="evidence" value="ECO:0007669"/>
    <property type="project" value="UniProtKB-KW"/>
</dbReference>
<dbReference type="InterPro" id="IPR050099">
    <property type="entry name" value="SIS_GmhA/DiaA_subfam"/>
</dbReference>
<protein>
    <submittedName>
        <fullName evidence="2">D-sedoheptulose 7-phosphate isomerase</fullName>
    </submittedName>
</protein>
<dbReference type="GO" id="GO:1901135">
    <property type="term" value="P:carbohydrate derivative metabolic process"/>
    <property type="evidence" value="ECO:0007669"/>
    <property type="project" value="InterPro"/>
</dbReference>
<dbReference type="InterPro" id="IPR046348">
    <property type="entry name" value="SIS_dom_sf"/>
</dbReference>
<keyword evidence="2" id="KW-0413">Isomerase</keyword>